<name>A0A0R3QG34_9BILA</name>
<keyword evidence="3" id="KW-1185">Reference proteome</keyword>
<dbReference type="InterPro" id="IPR003008">
    <property type="entry name" value="Tubulin_FtsZ_GTPase"/>
</dbReference>
<dbReference type="SUPFAM" id="SSF52490">
    <property type="entry name" value="Tubulin nucleotide-binding domain-like"/>
    <property type="match status" value="1"/>
</dbReference>
<organism evidence="4">
    <name type="scientific">Brugia timori</name>
    <dbReference type="NCBI Taxonomy" id="42155"/>
    <lineage>
        <taxon>Eukaryota</taxon>
        <taxon>Metazoa</taxon>
        <taxon>Ecdysozoa</taxon>
        <taxon>Nematoda</taxon>
        <taxon>Chromadorea</taxon>
        <taxon>Rhabditida</taxon>
        <taxon>Spirurina</taxon>
        <taxon>Spiruromorpha</taxon>
        <taxon>Filarioidea</taxon>
        <taxon>Onchocercidae</taxon>
        <taxon>Brugia</taxon>
    </lineage>
</organism>
<dbReference type="EMBL" id="UZAG01004631">
    <property type="protein sequence ID" value="VDO17073.1"/>
    <property type="molecule type" value="Genomic_DNA"/>
</dbReference>
<gene>
    <name evidence="2" type="ORF">BTMF_LOCUS4617</name>
</gene>
<sequence length="60" mass="6622">MTGMPSEIIAVQFGQCGNQIGDAFWRALCAEHGIASNGVPIQSDLDAKDLKRVFFYQVYL</sequence>
<evidence type="ECO:0000313" key="3">
    <source>
        <dbReference type="Proteomes" id="UP000280834"/>
    </source>
</evidence>
<dbReference type="STRING" id="42155.A0A0R3QG34"/>
<dbReference type="WBParaSite" id="BTMF_0000533301-mRNA-1">
    <property type="protein sequence ID" value="BTMF_0000533301-mRNA-1"/>
    <property type="gene ID" value="BTMF_0000533301"/>
</dbReference>
<dbReference type="Pfam" id="PF00091">
    <property type="entry name" value="Tubulin"/>
    <property type="match status" value="1"/>
</dbReference>
<protein>
    <submittedName>
        <fullName evidence="4">Tubulin domain-containing protein</fullName>
    </submittedName>
</protein>
<reference evidence="4" key="1">
    <citation type="submission" date="2017-02" db="UniProtKB">
        <authorList>
            <consortium name="WormBaseParasite"/>
        </authorList>
    </citation>
    <scope>IDENTIFICATION</scope>
</reference>
<proteinExistence type="predicted"/>
<accession>A0A0R3QG34</accession>
<evidence type="ECO:0000313" key="2">
    <source>
        <dbReference type="EMBL" id="VDO17073.1"/>
    </source>
</evidence>
<evidence type="ECO:0000313" key="4">
    <source>
        <dbReference type="WBParaSite" id="BTMF_0000533301-mRNA-1"/>
    </source>
</evidence>
<feature type="domain" description="Tubulin/FtsZ GTPase" evidence="1">
    <location>
        <begin position="7"/>
        <end position="52"/>
    </location>
</feature>
<dbReference type="InterPro" id="IPR036525">
    <property type="entry name" value="Tubulin/FtsZ_GTPase_sf"/>
</dbReference>
<dbReference type="GO" id="GO:0005525">
    <property type="term" value="F:GTP binding"/>
    <property type="evidence" value="ECO:0007669"/>
    <property type="project" value="InterPro"/>
</dbReference>
<dbReference type="AlphaFoldDB" id="A0A0R3QG34"/>
<dbReference type="Proteomes" id="UP000280834">
    <property type="component" value="Unassembled WGS sequence"/>
</dbReference>
<dbReference type="Gene3D" id="3.40.50.1440">
    <property type="entry name" value="Tubulin/FtsZ, GTPase domain"/>
    <property type="match status" value="1"/>
</dbReference>
<reference evidence="2 3" key="2">
    <citation type="submission" date="2018-11" db="EMBL/GenBank/DDBJ databases">
        <authorList>
            <consortium name="Pathogen Informatics"/>
        </authorList>
    </citation>
    <scope>NUCLEOTIDE SEQUENCE [LARGE SCALE GENOMIC DNA]</scope>
</reference>
<evidence type="ECO:0000259" key="1">
    <source>
        <dbReference type="Pfam" id="PF00091"/>
    </source>
</evidence>